<comment type="caution">
    <text evidence="2">The sequence shown here is derived from an EMBL/GenBank/DDBJ whole genome shotgun (WGS) entry which is preliminary data.</text>
</comment>
<dbReference type="OrthoDB" id="305220at2759"/>
<reference evidence="2" key="1">
    <citation type="submission" date="2021-01" db="EMBL/GenBank/DDBJ databases">
        <authorList>
            <consortium name="Genoscope - CEA"/>
            <person name="William W."/>
        </authorList>
    </citation>
    <scope>NUCLEOTIDE SEQUENCE</scope>
</reference>
<protein>
    <submittedName>
        <fullName evidence="2">Uncharacterized protein</fullName>
    </submittedName>
</protein>
<proteinExistence type="predicted"/>
<name>A0A8S1RP00_9CILI</name>
<evidence type="ECO:0000256" key="1">
    <source>
        <dbReference type="SAM" id="SignalP"/>
    </source>
</evidence>
<feature type="signal peptide" evidence="1">
    <location>
        <begin position="1"/>
        <end position="15"/>
    </location>
</feature>
<gene>
    <name evidence="2" type="ORF">PSON_ATCC_30995.1.T2050032</name>
</gene>
<feature type="chain" id="PRO_5035726294" evidence="1">
    <location>
        <begin position="16"/>
        <end position="189"/>
    </location>
</feature>
<organism evidence="2 3">
    <name type="scientific">Paramecium sonneborni</name>
    <dbReference type="NCBI Taxonomy" id="65129"/>
    <lineage>
        <taxon>Eukaryota</taxon>
        <taxon>Sar</taxon>
        <taxon>Alveolata</taxon>
        <taxon>Ciliophora</taxon>
        <taxon>Intramacronucleata</taxon>
        <taxon>Oligohymenophorea</taxon>
        <taxon>Peniculida</taxon>
        <taxon>Parameciidae</taxon>
        <taxon>Paramecium</taxon>
    </lineage>
</organism>
<keyword evidence="1" id="KW-0732">Signal</keyword>
<evidence type="ECO:0000313" key="3">
    <source>
        <dbReference type="Proteomes" id="UP000692954"/>
    </source>
</evidence>
<accession>A0A8S1RP00</accession>
<dbReference type="Proteomes" id="UP000692954">
    <property type="component" value="Unassembled WGS sequence"/>
</dbReference>
<evidence type="ECO:0000313" key="2">
    <source>
        <dbReference type="EMBL" id="CAD8129062.1"/>
    </source>
</evidence>
<sequence length="189" mass="21823">MKLLFLLLLLGSSDLQNFYAADAYAKCSENDVYILRERSNIRGHYKDVASESNGAIISTARINKFIGSAFLASPLRNSIYYFQNLINNVGHIFAELHESVIIELLQAYELNRVRFRMWDYDDRITDIQIFVIGQDRITETEIFNGLAKDVMNIKFPDQLVSKIKFYNKNGANTATRRLSVIKIQAFYVF</sequence>
<dbReference type="EMBL" id="CAJJDN010000205">
    <property type="protein sequence ID" value="CAD8129062.1"/>
    <property type="molecule type" value="Genomic_DNA"/>
</dbReference>
<dbReference type="AlphaFoldDB" id="A0A8S1RP00"/>
<keyword evidence="3" id="KW-1185">Reference proteome</keyword>